<protein>
    <submittedName>
        <fullName evidence="14">ATP-binding cassette subfamily B protein</fullName>
    </submittedName>
</protein>
<comment type="caution">
    <text evidence="14">The sequence shown here is derived from an EMBL/GenBank/DDBJ whole genome shotgun (WGS) entry which is preliminary data.</text>
</comment>
<feature type="transmembrane region" description="Helical" evidence="11">
    <location>
        <begin position="42"/>
        <end position="64"/>
    </location>
</feature>
<evidence type="ECO:0000256" key="10">
    <source>
        <dbReference type="ARBA" id="ARBA00023455"/>
    </source>
</evidence>
<keyword evidence="5 11" id="KW-0812">Transmembrane</keyword>
<evidence type="ECO:0000256" key="5">
    <source>
        <dbReference type="ARBA" id="ARBA00022692"/>
    </source>
</evidence>
<dbReference type="SMART" id="SM00382">
    <property type="entry name" value="AAA"/>
    <property type="match status" value="1"/>
</dbReference>
<evidence type="ECO:0000259" key="13">
    <source>
        <dbReference type="PROSITE" id="PS50929"/>
    </source>
</evidence>
<dbReference type="Pfam" id="PF00664">
    <property type="entry name" value="ABC_membrane"/>
    <property type="match status" value="1"/>
</dbReference>
<dbReference type="GO" id="GO:0005524">
    <property type="term" value="F:ATP binding"/>
    <property type="evidence" value="ECO:0007669"/>
    <property type="project" value="UniProtKB-KW"/>
</dbReference>
<dbReference type="InterPro" id="IPR003439">
    <property type="entry name" value="ABC_transporter-like_ATP-bd"/>
</dbReference>
<evidence type="ECO:0000256" key="9">
    <source>
        <dbReference type="ARBA" id="ARBA00023136"/>
    </source>
</evidence>
<evidence type="ECO:0000256" key="6">
    <source>
        <dbReference type="ARBA" id="ARBA00022741"/>
    </source>
</evidence>
<dbReference type="InterPro" id="IPR003593">
    <property type="entry name" value="AAA+_ATPase"/>
</dbReference>
<dbReference type="InterPro" id="IPR017871">
    <property type="entry name" value="ABC_transporter-like_CS"/>
</dbReference>
<keyword evidence="4" id="KW-0997">Cell inner membrane</keyword>
<dbReference type="Pfam" id="PF00005">
    <property type="entry name" value="ABC_tran"/>
    <property type="match status" value="1"/>
</dbReference>
<evidence type="ECO:0000256" key="1">
    <source>
        <dbReference type="ARBA" id="ARBA00004429"/>
    </source>
</evidence>
<evidence type="ECO:0000256" key="2">
    <source>
        <dbReference type="ARBA" id="ARBA00022448"/>
    </source>
</evidence>
<dbReference type="GO" id="GO:0005886">
    <property type="term" value="C:plasma membrane"/>
    <property type="evidence" value="ECO:0007669"/>
    <property type="project" value="UniProtKB-SubCell"/>
</dbReference>
<evidence type="ECO:0000256" key="3">
    <source>
        <dbReference type="ARBA" id="ARBA00022475"/>
    </source>
</evidence>
<keyword evidence="2" id="KW-0813">Transport</keyword>
<dbReference type="InterPro" id="IPR036640">
    <property type="entry name" value="ABC1_TM_sf"/>
</dbReference>
<feature type="domain" description="ABC transporter" evidence="12">
    <location>
        <begin position="380"/>
        <end position="615"/>
    </location>
</feature>
<dbReference type="Gene3D" id="3.40.50.300">
    <property type="entry name" value="P-loop containing nucleotide triphosphate hydrolases"/>
    <property type="match status" value="1"/>
</dbReference>
<dbReference type="Gene3D" id="1.20.1560.10">
    <property type="entry name" value="ABC transporter type 1, transmembrane domain"/>
    <property type="match status" value="1"/>
</dbReference>
<keyword evidence="6" id="KW-0547">Nucleotide-binding</keyword>
<dbReference type="RefSeq" id="WP_220481303.1">
    <property type="nucleotide sequence ID" value="NZ_JACGXA010000001.1"/>
</dbReference>
<reference evidence="14 15" key="1">
    <citation type="submission" date="2020-07" db="EMBL/GenBank/DDBJ databases">
        <title>Sequencing the genomes of 1000 actinobacteria strains.</title>
        <authorList>
            <person name="Klenk H.-P."/>
        </authorList>
    </citation>
    <scope>NUCLEOTIDE SEQUENCE [LARGE SCALE GENOMIC DNA]</scope>
    <source>
        <strain evidence="14 15">DSM 21349</strain>
    </source>
</reference>
<sequence length="626" mass="66977">MSMMGMGPAFRAMRTDRSAVDQRLARGTVRRVFRYAGPHRTLIALFLVFTVVDAGLVVVSPLLVKRIVDHGILGGDGRLVTILALAMAGVALADALLSVVVGYLSSRIGEGLIYDLRVQVFAHVQRQSLAFFTRTQTGALVSRLNNDVIGAQRAFTSTLSGTVSNAISVVVVGIAMIALSWQVTLLCLLLFPVLFLSSRWVGNRLAGLTREQMDGNADMGNAMTERFNVGGAMLLKLFGRRDDEDVKFASKAGRVRDLGVQISLIQRVFVAAMLAVPALATALVYGVGGHLALDGTLTVGTLLALATLLVRLLGPLQGLSNVRIDVMTALVSFERVFEVLDLPSLIQEKPDAVALPPTASRLEFDHVAFTYPRADEISLASLEGVARKESRDSGQVLADISFVAEPGQMIALVGPSGAGKTTVTHLVARLYDAERGVVRVGGQDVRDVTLQSLEDAVGYVTQDAHMFHDTIRANLLYARPEAGDQEIWDALEAAQIAPLVRGLPDGLDTVVGDRGYRLSGGERQRLAIARLLLKAPAIVVLDEATAHLDSESEAAVQRALDAALEGRTSLVIAHRLSTVRNADRILVLDGGKISQAGTHAELLASGGLYADLYRTQFIQDAPAEAL</sequence>
<evidence type="ECO:0000259" key="12">
    <source>
        <dbReference type="PROSITE" id="PS50893"/>
    </source>
</evidence>
<feature type="transmembrane region" description="Helical" evidence="11">
    <location>
        <begin position="79"/>
        <end position="104"/>
    </location>
</feature>
<dbReference type="FunFam" id="3.40.50.300:FF:000221">
    <property type="entry name" value="Multidrug ABC transporter ATP-binding protein"/>
    <property type="match status" value="1"/>
</dbReference>
<evidence type="ECO:0000256" key="8">
    <source>
        <dbReference type="ARBA" id="ARBA00022989"/>
    </source>
</evidence>
<dbReference type="GO" id="GO:0015421">
    <property type="term" value="F:ABC-type oligopeptide transporter activity"/>
    <property type="evidence" value="ECO:0007669"/>
    <property type="project" value="TreeGrafter"/>
</dbReference>
<dbReference type="InterPro" id="IPR039421">
    <property type="entry name" value="Type_1_exporter"/>
</dbReference>
<evidence type="ECO:0000256" key="7">
    <source>
        <dbReference type="ARBA" id="ARBA00022840"/>
    </source>
</evidence>
<keyword evidence="15" id="KW-1185">Reference proteome</keyword>
<feature type="transmembrane region" description="Helical" evidence="11">
    <location>
        <begin position="166"/>
        <end position="196"/>
    </location>
</feature>
<dbReference type="AlphaFoldDB" id="A0A7W3IZP3"/>
<dbReference type="GO" id="GO:0016887">
    <property type="term" value="F:ATP hydrolysis activity"/>
    <property type="evidence" value="ECO:0007669"/>
    <property type="project" value="InterPro"/>
</dbReference>
<comment type="similarity">
    <text evidence="10">Belongs to the ABC transporter superfamily. Siderophore-Fe(3+) uptake transporter (SIUT) (TC 3.A.1.21) family.</text>
</comment>
<dbReference type="EMBL" id="JACGXA010000001">
    <property type="protein sequence ID" value="MBA8803525.1"/>
    <property type="molecule type" value="Genomic_DNA"/>
</dbReference>
<keyword evidence="3" id="KW-1003">Cell membrane</keyword>
<name>A0A7W3IZP3_9ACTN</name>
<dbReference type="Proteomes" id="UP000580910">
    <property type="component" value="Unassembled WGS sequence"/>
</dbReference>
<dbReference type="SUPFAM" id="SSF52540">
    <property type="entry name" value="P-loop containing nucleoside triphosphate hydrolases"/>
    <property type="match status" value="1"/>
</dbReference>
<dbReference type="PANTHER" id="PTHR43394:SF1">
    <property type="entry name" value="ATP-BINDING CASSETTE SUB-FAMILY B MEMBER 10, MITOCHONDRIAL"/>
    <property type="match status" value="1"/>
</dbReference>
<organism evidence="14 15">
    <name type="scientific">Nocardioides ginsengisegetis</name>
    <dbReference type="NCBI Taxonomy" id="661491"/>
    <lineage>
        <taxon>Bacteria</taxon>
        <taxon>Bacillati</taxon>
        <taxon>Actinomycetota</taxon>
        <taxon>Actinomycetes</taxon>
        <taxon>Propionibacteriales</taxon>
        <taxon>Nocardioidaceae</taxon>
        <taxon>Nocardioides</taxon>
    </lineage>
</organism>
<feature type="transmembrane region" description="Helical" evidence="11">
    <location>
        <begin position="291"/>
        <end position="313"/>
    </location>
</feature>
<feature type="domain" description="ABC transmembrane type-1" evidence="13">
    <location>
        <begin position="44"/>
        <end position="328"/>
    </location>
</feature>
<dbReference type="CDD" id="cd18550">
    <property type="entry name" value="ABC_6TM_exporter_like"/>
    <property type="match status" value="1"/>
</dbReference>
<evidence type="ECO:0000256" key="11">
    <source>
        <dbReference type="SAM" id="Phobius"/>
    </source>
</evidence>
<dbReference type="PROSITE" id="PS50929">
    <property type="entry name" value="ABC_TM1F"/>
    <property type="match status" value="1"/>
</dbReference>
<dbReference type="SUPFAM" id="SSF90123">
    <property type="entry name" value="ABC transporter transmembrane region"/>
    <property type="match status" value="1"/>
</dbReference>
<dbReference type="InterPro" id="IPR011527">
    <property type="entry name" value="ABC1_TM_dom"/>
</dbReference>
<evidence type="ECO:0000313" key="14">
    <source>
        <dbReference type="EMBL" id="MBA8803525.1"/>
    </source>
</evidence>
<gene>
    <name evidence="14" type="ORF">FB382_001816</name>
</gene>
<dbReference type="PANTHER" id="PTHR43394">
    <property type="entry name" value="ATP-DEPENDENT PERMEASE MDL1, MITOCHONDRIAL"/>
    <property type="match status" value="1"/>
</dbReference>
<dbReference type="PROSITE" id="PS00211">
    <property type="entry name" value="ABC_TRANSPORTER_1"/>
    <property type="match status" value="1"/>
</dbReference>
<proteinExistence type="inferred from homology"/>
<dbReference type="InterPro" id="IPR027417">
    <property type="entry name" value="P-loop_NTPase"/>
</dbReference>
<evidence type="ECO:0000256" key="4">
    <source>
        <dbReference type="ARBA" id="ARBA00022519"/>
    </source>
</evidence>
<dbReference type="PROSITE" id="PS50893">
    <property type="entry name" value="ABC_TRANSPORTER_2"/>
    <property type="match status" value="1"/>
</dbReference>
<feature type="transmembrane region" description="Helical" evidence="11">
    <location>
        <begin position="264"/>
        <end position="285"/>
    </location>
</feature>
<accession>A0A7W3IZP3</accession>
<keyword evidence="7 14" id="KW-0067">ATP-binding</keyword>
<keyword evidence="9 11" id="KW-0472">Membrane</keyword>
<keyword evidence="8 11" id="KW-1133">Transmembrane helix</keyword>
<comment type="subcellular location">
    <subcellularLocation>
        <location evidence="1">Cell inner membrane</location>
        <topology evidence="1">Multi-pass membrane protein</topology>
    </subcellularLocation>
</comment>
<evidence type="ECO:0000313" key="15">
    <source>
        <dbReference type="Proteomes" id="UP000580910"/>
    </source>
</evidence>